<keyword evidence="5 6" id="KW-0040">ANK repeat</keyword>
<feature type="repeat" description="ANK" evidence="6">
    <location>
        <begin position="114"/>
        <end position="143"/>
    </location>
</feature>
<dbReference type="RefSeq" id="WP_062369775.1">
    <property type="nucleotide sequence ID" value="NZ_LNCD01000058.1"/>
</dbReference>
<dbReference type="Proteomes" id="UP000068164">
    <property type="component" value="Unassembled WGS sequence"/>
</dbReference>
<dbReference type="AlphaFoldDB" id="A0A109JTI0"/>
<keyword evidence="4 7" id="KW-0408">Iron</keyword>
<sequence>MRGLIGSVAIYFSTLAMSYGGPLHDAAKTGDLVALAALLDAGTDIEEQDKGATPLVVAVRSGHADSAELLIKRGADVNKESALGLPLTAAVLTASPGLVRLLVANGADPNAAARGERMLHFAVASNCLECVKALVEAGADVNAIWVRGDPKRNPSIITPYHLAKHDDRAEIADYLLNNGVIVQKPQPISAKLANGDPTKGAAFFASNCANCHVTGVKDPPRRGPNLWNVVGRKKASTPFGGYSKTLRGWPGSWTYEDLNIFIAGPTLTTPGVDMDVRGAPDEADRLNVIAYLRALSDSPVPLP</sequence>
<dbReference type="InterPro" id="IPR036770">
    <property type="entry name" value="Ankyrin_rpt-contain_sf"/>
</dbReference>
<keyword evidence="10" id="KW-1185">Reference proteome</keyword>
<dbReference type="GO" id="GO:0046872">
    <property type="term" value="F:metal ion binding"/>
    <property type="evidence" value="ECO:0007669"/>
    <property type="project" value="UniProtKB-KW"/>
</dbReference>
<evidence type="ECO:0000256" key="7">
    <source>
        <dbReference type="PROSITE-ProRule" id="PRU00433"/>
    </source>
</evidence>
<feature type="repeat" description="ANK" evidence="6">
    <location>
        <begin position="50"/>
        <end position="82"/>
    </location>
</feature>
<dbReference type="Gene3D" id="1.25.40.20">
    <property type="entry name" value="Ankyrin repeat-containing domain"/>
    <property type="match status" value="2"/>
</dbReference>
<name>A0A109JTI0_9HYPH</name>
<dbReference type="OrthoDB" id="8052864at2"/>
<dbReference type="SMART" id="SM00248">
    <property type="entry name" value="ANK"/>
    <property type="match status" value="5"/>
</dbReference>
<evidence type="ECO:0000256" key="6">
    <source>
        <dbReference type="PROSITE-ProRule" id="PRU00023"/>
    </source>
</evidence>
<dbReference type="PANTHER" id="PTHR24198:SF165">
    <property type="entry name" value="ANKYRIN REPEAT-CONTAINING PROTEIN-RELATED"/>
    <property type="match status" value="1"/>
</dbReference>
<comment type="caution">
    <text evidence="9">The sequence shown here is derived from an EMBL/GenBank/DDBJ whole genome shotgun (WGS) entry which is preliminary data.</text>
</comment>
<protein>
    <submittedName>
        <fullName evidence="9">Cytochrome C</fullName>
    </submittedName>
</protein>
<dbReference type="PROSITE" id="PS51007">
    <property type="entry name" value="CYTC"/>
    <property type="match status" value="1"/>
</dbReference>
<dbReference type="PANTHER" id="PTHR24198">
    <property type="entry name" value="ANKYRIN REPEAT AND PROTEIN KINASE DOMAIN-CONTAINING PROTEIN"/>
    <property type="match status" value="1"/>
</dbReference>
<evidence type="ECO:0000256" key="5">
    <source>
        <dbReference type="ARBA" id="ARBA00023043"/>
    </source>
</evidence>
<accession>A0A109JTI0</accession>
<reference evidence="9 10" key="1">
    <citation type="submission" date="2015-11" db="EMBL/GenBank/DDBJ databases">
        <title>Draft Genome Sequence of the Strain BR 10423 (Rhizobium sp.) isolated from nodules of Mimosa pudica.</title>
        <authorList>
            <person name="Barauna A.C."/>
            <person name="Zilli J.E."/>
            <person name="Simoes-Araujo J.L."/>
            <person name="Reis V.M."/>
            <person name="James E.K."/>
            <person name="Reis F.B.Jr."/>
            <person name="Rouws L.F."/>
            <person name="Passos S.R."/>
            <person name="Gois S.R."/>
        </authorList>
    </citation>
    <scope>NUCLEOTIDE SEQUENCE [LARGE SCALE GENOMIC DNA]</scope>
    <source>
        <strain evidence="9 10">BR10423</strain>
    </source>
</reference>
<evidence type="ECO:0000259" key="8">
    <source>
        <dbReference type="PROSITE" id="PS51007"/>
    </source>
</evidence>
<feature type="repeat" description="ANK" evidence="6">
    <location>
        <begin position="22"/>
        <end position="50"/>
    </location>
</feature>
<gene>
    <name evidence="9" type="ORF">AS026_38525</name>
</gene>
<dbReference type="EMBL" id="LNCD01000058">
    <property type="protein sequence ID" value="KWV54851.1"/>
    <property type="molecule type" value="Genomic_DNA"/>
</dbReference>
<evidence type="ECO:0000313" key="10">
    <source>
        <dbReference type="Proteomes" id="UP000068164"/>
    </source>
</evidence>
<keyword evidence="1 7" id="KW-0349">Heme</keyword>
<evidence type="ECO:0000256" key="2">
    <source>
        <dbReference type="ARBA" id="ARBA00022723"/>
    </source>
</evidence>
<dbReference type="SUPFAM" id="SSF48403">
    <property type="entry name" value="Ankyrin repeat"/>
    <property type="match status" value="1"/>
</dbReference>
<dbReference type="PRINTS" id="PR01415">
    <property type="entry name" value="ANKYRIN"/>
</dbReference>
<evidence type="ECO:0000256" key="3">
    <source>
        <dbReference type="ARBA" id="ARBA00022737"/>
    </source>
</evidence>
<evidence type="ECO:0000256" key="1">
    <source>
        <dbReference type="ARBA" id="ARBA00022617"/>
    </source>
</evidence>
<dbReference type="PROSITE" id="PS50297">
    <property type="entry name" value="ANK_REP_REGION"/>
    <property type="match status" value="2"/>
</dbReference>
<dbReference type="GO" id="GO:0020037">
    <property type="term" value="F:heme binding"/>
    <property type="evidence" value="ECO:0007669"/>
    <property type="project" value="InterPro"/>
</dbReference>
<dbReference type="InterPro" id="IPR036909">
    <property type="entry name" value="Cyt_c-like_dom_sf"/>
</dbReference>
<dbReference type="InterPro" id="IPR009056">
    <property type="entry name" value="Cyt_c-like_dom"/>
</dbReference>
<dbReference type="PROSITE" id="PS50088">
    <property type="entry name" value="ANK_REPEAT"/>
    <property type="match status" value="3"/>
</dbReference>
<proteinExistence type="predicted"/>
<evidence type="ECO:0000313" key="9">
    <source>
        <dbReference type="EMBL" id="KWV54851.1"/>
    </source>
</evidence>
<keyword evidence="3" id="KW-0677">Repeat</keyword>
<organism evidence="9 10">
    <name type="scientific">Rhizobium altiplani</name>
    <dbReference type="NCBI Taxonomy" id="1864509"/>
    <lineage>
        <taxon>Bacteria</taxon>
        <taxon>Pseudomonadati</taxon>
        <taxon>Pseudomonadota</taxon>
        <taxon>Alphaproteobacteria</taxon>
        <taxon>Hyphomicrobiales</taxon>
        <taxon>Rhizobiaceae</taxon>
        <taxon>Rhizobium/Agrobacterium group</taxon>
        <taxon>Rhizobium</taxon>
    </lineage>
</organism>
<feature type="domain" description="Cytochrome c" evidence="8">
    <location>
        <begin position="195"/>
        <end position="296"/>
    </location>
</feature>
<dbReference type="Pfam" id="PF00034">
    <property type="entry name" value="Cytochrom_C"/>
    <property type="match status" value="1"/>
</dbReference>
<dbReference type="SUPFAM" id="SSF46626">
    <property type="entry name" value="Cytochrome c"/>
    <property type="match status" value="1"/>
</dbReference>
<keyword evidence="2 7" id="KW-0479">Metal-binding</keyword>
<dbReference type="GO" id="GO:0009055">
    <property type="term" value="F:electron transfer activity"/>
    <property type="evidence" value="ECO:0007669"/>
    <property type="project" value="InterPro"/>
</dbReference>
<dbReference type="Gene3D" id="1.10.760.10">
    <property type="entry name" value="Cytochrome c-like domain"/>
    <property type="match status" value="1"/>
</dbReference>
<dbReference type="Pfam" id="PF12796">
    <property type="entry name" value="Ank_2"/>
    <property type="match status" value="2"/>
</dbReference>
<dbReference type="InterPro" id="IPR002110">
    <property type="entry name" value="Ankyrin_rpt"/>
</dbReference>
<evidence type="ECO:0000256" key="4">
    <source>
        <dbReference type="ARBA" id="ARBA00023004"/>
    </source>
</evidence>